<evidence type="ECO:0000256" key="1">
    <source>
        <dbReference type="ARBA" id="ARBA00004613"/>
    </source>
</evidence>
<dbReference type="EMBL" id="JBHTKA010000015">
    <property type="protein sequence ID" value="MFD1003274.1"/>
    <property type="molecule type" value="Genomic_DNA"/>
</dbReference>
<evidence type="ECO:0000259" key="3">
    <source>
        <dbReference type="PROSITE" id="PS51677"/>
    </source>
</evidence>
<organism evidence="4 5">
    <name type="scientific">Ohtaekwangia kribbensis</name>
    <dbReference type="NCBI Taxonomy" id="688913"/>
    <lineage>
        <taxon>Bacteria</taxon>
        <taxon>Pseudomonadati</taxon>
        <taxon>Bacteroidota</taxon>
        <taxon>Cytophagia</taxon>
        <taxon>Cytophagales</taxon>
        <taxon>Fulvivirgaceae</taxon>
        <taxon>Ohtaekwangia</taxon>
    </lineage>
</organism>
<dbReference type="PANTHER" id="PTHR34216">
    <property type="match status" value="1"/>
</dbReference>
<sequence>MASFLKKIFGNKRGAIILMYHRIASAHIDPWDLCVSPEHFDEQVRYIRDTFQVVTMRELTERARTNESLRKYIAITFDDGYRDNFTAAKPVLEKYSVPATFYLTTRFLAEKKSFWWDELEQVILATPTLPEKINLHIGREDFTSDLGAAHILSDTAEKEIREWHYGHPLYNARLKLFYELWAAIRPLAINEQQRVMHQLHGWANTALSLPTLMDEAQVQELSQTSLFEIGAHTVNHPALGHLPPEEQRYEIQESRSVLQSIIHKPITGFAYPYGSLNEHTPGITQKLGFDYAVSTREGHVTHSGNLYDLPRYQVKNIGGEELRAAIQSWQQNNS</sequence>
<comment type="caution">
    <text evidence="4">The sequence shown here is derived from an EMBL/GenBank/DDBJ whole genome shotgun (WGS) entry which is preliminary data.</text>
</comment>
<dbReference type="PANTHER" id="PTHR34216:SF3">
    <property type="entry name" value="POLY-BETA-1,6-N-ACETYL-D-GLUCOSAMINE N-DEACETYLASE"/>
    <property type="match status" value="1"/>
</dbReference>
<gene>
    <name evidence="4" type="ORF">ACFQ21_28370</name>
</gene>
<evidence type="ECO:0000313" key="4">
    <source>
        <dbReference type="EMBL" id="MFD1003274.1"/>
    </source>
</evidence>
<accession>A0ABW3KAV9</accession>
<keyword evidence="2" id="KW-0732">Signal</keyword>
<dbReference type="RefSeq" id="WP_377585748.1">
    <property type="nucleotide sequence ID" value="NZ_JBHTKA010000015.1"/>
</dbReference>
<dbReference type="Proteomes" id="UP001597112">
    <property type="component" value="Unassembled WGS sequence"/>
</dbReference>
<protein>
    <submittedName>
        <fullName evidence="4">Polysaccharide deacetylase family protein</fullName>
        <ecNumber evidence="4">3.-.-.-</ecNumber>
    </submittedName>
</protein>
<dbReference type="EC" id="3.-.-.-" evidence="4"/>
<evidence type="ECO:0000313" key="5">
    <source>
        <dbReference type="Proteomes" id="UP001597112"/>
    </source>
</evidence>
<dbReference type="InterPro" id="IPR011330">
    <property type="entry name" value="Glyco_hydro/deAcase_b/a-brl"/>
</dbReference>
<feature type="domain" description="NodB homology" evidence="3">
    <location>
        <begin position="71"/>
        <end position="334"/>
    </location>
</feature>
<dbReference type="InterPro" id="IPR002509">
    <property type="entry name" value="NODB_dom"/>
</dbReference>
<proteinExistence type="predicted"/>
<dbReference type="InterPro" id="IPR051398">
    <property type="entry name" value="Polysacch_Deacetylase"/>
</dbReference>
<keyword evidence="4" id="KW-0378">Hydrolase</keyword>
<dbReference type="CDD" id="cd10918">
    <property type="entry name" value="CE4_NodB_like_5s_6s"/>
    <property type="match status" value="1"/>
</dbReference>
<dbReference type="GO" id="GO:0016787">
    <property type="term" value="F:hydrolase activity"/>
    <property type="evidence" value="ECO:0007669"/>
    <property type="project" value="UniProtKB-KW"/>
</dbReference>
<dbReference type="Gene3D" id="3.20.20.370">
    <property type="entry name" value="Glycoside hydrolase/deacetylase"/>
    <property type="match status" value="1"/>
</dbReference>
<name>A0ABW3KAV9_9BACT</name>
<keyword evidence="5" id="KW-1185">Reference proteome</keyword>
<dbReference type="Pfam" id="PF01522">
    <property type="entry name" value="Polysacc_deac_1"/>
    <property type="match status" value="2"/>
</dbReference>
<comment type="subcellular location">
    <subcellularLocation>
        <location evidence="1">Secreted</location>
    </subcellularLocation>
</comment>
<evidence type="ECO:0000256" key="2">
    <source>
        <dbReference type="ARBA" id="ARBA00022729"/>
    </source>
</evidence>
<dbReference type="SUPFAM" id="SSF88713">
    <property type="entry name" value="Glycoside hydrolase/deacetylase"/>
    <property type="match status" value="1"/>
</dbReference>
<reference evidence="5" key="1">
    <citation type="journal article" date="2019" name="Int. J. Syst. Evol. Microbiol.">
        <title>The Global Catalogue of Microorganisms (GCM) 10K type strain sequencing project: providing services to taxonomists for standard genome sequencing and annotation.</title>
        <authorList>
            <consortium name="The Broad Institute Genomics Platform"/>
            <consortium name="The Broad Institute Genome Sequencing Center for Infectious Disease"/>
            <person name="Wu L."/>
            <person name="Ma J."/>
        </authorList>
    </citation>
    <scope>NUCLEOTIDE SEQUENCE [LARGE SCALE GENOMIC DNA]</scope>
    <source>
        <strain evidence="5">CCUG 58938</strain>
    </source>
</reference>
<dbReference type="PROSITE" id="PS51677">
    <property type="entry name" value="NODB"/>
    <property type="match status" value="1"/>
</dbReference>